<comment type="caution">
    <text evidence="2">The sequence shown here is derived from an EMBL/GenBank/DDBJ whole genome shotgun (WGS) entry which is preliminary data.</text>
</comment>
<evidence type="ECO:0000313" key="2">
    <source>
        <dbReference type="EMBL" id="MFD1292372.1"/>
    </source>
</evidence>
<proteinExistence type="predicted"/>
<sequence length="57" mass="6301">MTTNNLQLKHGVFGGTLLSTVFNISLHDVVFTIVMAVIGAVVSFFVSFALKRLFRNK</sequence>
<accession>A0ABW3WLN2</accession>
<reference evidence="3" key="1">
    <citation type="journal article" date="2019" name="Int. J. Syst. Evol. Microbiol.">
        <title>The Global Catalogue of Microorganisms (GCM) 10K type strain sequencing project: providing services to taxonomists for standard genome sequencing and annotation.</title>
        <authorList>
            <consortium name="The Broad Institute Genomics Platform"/>
            <consortium name="The Broad Institute Genome Sequencing Center for Infectious Disease"/>
            <person name="Wu L."/>
            <person name="Ma J."/>
        </authorList>
    </citation>
    <scope>NUCLEOTIDE SEQUENCE [LARGE SCALE GENOMIC DNA]</scope>
    <source>
        <strain evidence="3">CCUG 62221</strain>
    </source>
</reference>
<evidence type="ECO:0000256" key="1">
    <source>
        <dbReference type="SAM" id="Phobius"/>
    </source>
</evidence>
<dbReference type="EMBL" id="JBHTMV010000001">
    <property type="protein sequence ID" value="MFD1292372.1"/>
    <property type="molecule type" value="Genomic_DNA"/>
</dbReference>
<evidence type="ECO:0000313" key="3">
    <source>
        <dbReference type="Proteomes" id="UP001597241"/>
    </source>
</evidence>
<name>A0ABW3WLN2_9FLAO</name>
<dbReference type="RefSeq" id="WP_386806945.1">
    <property type="nucleotide sequence ID" value="NZ_JBHTMV010000001.1"/>
</dbReference>
<protein>
    <submittedName>
        <fullName evidence="2">Uncharacterized protein</fullName>
    </submittedName>
</protein>
<feature type="transmembrane region" description="Helical" evidence="1">
    <location>
        <begin position="29"/>
        <end position="50"/>
    </location>
</feature>
<keyword evidence="1" id="KW-0472">Membrane</keyword>
<keyword evidence="1" id="KW-1133">Transmembrane helix</keyword>
<keyword evidence="1" id="KW-0812">Transmembrane</keyword>
<organism evidence="2 3">
    <name type="scientific">Lutibacter holmesii</name>
    <dbReference type="NCBI Taxonomy" id="1137985"/>
    <lineage>
        <taxon>Bacteria</taxon>
        <taxon>Pseudomonadati</taxon>
        <taxon>Bacteroidota</taxon>
        <taxon>Flavobacteriia</taxon>
        <taxon>Flavobacteriales</taxon>
        <taxon>Flavobacteriaceae</taxon>
        <taxon>Lutibacter</taxon>
    </lineage>
</organism>
<dbReference type="Proteomes" id="UP001597241">
    <property type="component" value="Unassembled WGS sequence"/>
</dbReference>
<keyword evidence="3" id="KW-1185">Reference proteome</keyword>
<gene>
    <name evidence="2" type="ORF">ACFQ5N_00875</name>
</gene>